<dbReference type="InterPro" id="IPR000537">
    <property type="entry name" value="UbiA_prenyltransferase"/>
</dbReference>
<comment type="catalytic activity">
    <reaction evidence="12">
        <text>an all-trans-polyprenyl diphosphate + 4-hydroxybenzoate = a 4-hydroxy-3-(all-trans-polyprenyl)benzoate + diphosphate</text>
        <dbReference type="Rhea" id="RHEA:44504"/>
        <dbReference type="Rhea" id="RHEA-COMP:9514"/>
        <dbReference type="Rhea" id="RHEA-COMP:9564"/>
        <dbReference type="ChEBI" id="CHEBI:17879"/>
        <dbReference type="ChEBI" id="CHEBI:33019"/>
        <dbReference type="ChEBI" id="CHEBI:58914"/>
        <dbReference type="ChEBI" id="CHEBI:78396"/>
        <dbReference type="EC" id="2.5.1.39"/>
    </reaction>
    <physiologicalReaction direction="left-to-right" evidence="12">
        <dbReference type="Rhea" id="RHEA:44505"/>
    </physiologicalReaction>
</comment>
<dbReference type="Pfam" id="PF01040">
    <property type="entry name" value="UbiA"/>
    <property type="match status" value="2"/>
</dbReference>
<keyword evidence="8 13" id="KW-0472">Membrane</keyword>
<dbReference type="InterPro" id="IPR029444">
    <property type="entry name" value="INTS5_C"/>
</dbReference>
<comment type="catalytic activity">
    <reaction evidence="10">
        <text>all-trans-decaprenyl diphosphate + 4-hydroxybenzoate = 4-hydroxy-3-(all-trans-decaprenyl)benzoate + diphosphate</text>
        <dbReference type="Rhea" id="RHEA:44564"/>
        <dbReference type="ChEBI" id="CHEBI:17879"/>
        <dbReference type="ChEBI" id="CHEBI:33019"/>
        <dbReference type="ChEBI" id="CHEBI:60721"/>
        <dbReference type="ChEBI" id="CHEBI:84503"/>
        <dbReference type="EC" id="2.5.1.39"/>
    </reaction>
    <physiologicalReaction direction="left-to-right" evidence="10">
        <dbReference type="Rhea" id="RHEA:44565"/>
    </physiologicalReaction>
</comment>
<keyword evidence="7 13" id="KW-1133">Transmembrane helix</keyword>
<keyword evidence="6 13" id="KW-0812">Transmembrane</keyword>
<comment type="cofactor">
    <cofactor evidence="1 13">
        <name>Mg(2+)</name>
        <dbReference type="ChEBI" id="CHEBI:18420"/>
    </cofactor>
</comment>
<dbReference type="GO" id="GO:0006744">
    <property type="term" value="P:ubiquinone biosynthetic process"/>
    <property type="evidence" value="ECO:0007669"/>
    <property type="project" value="UniProtKB-UniRule"/>
</dbReference>
<comment type="subcellular location">
    <subcellularLocation>
        <location evidence="2">Membrane</location>
        <topology evidence="2">Multi-pass membrane protein</topology>
    </subcellularLocation>
    <subcellularLocation>
        <location evidence="13">Mitochondrion inner membrane</location>
        <topology evidence="13">Multi-pass membrane protein</topology>
        <orientation evidence="13">Matrix side</orientation>
    </subcellularLocation>
</comment>
<evidence type="ECO:0000256" key="8">
    <source>
        <dbReference type="ARBA" id="ARBA00023136"/>
    </source>
</evidence>
<keyword evidence="4 13" id="KW-0808">Transferase</keyword>
<dbReference type="Pfam" id="PF14837">
    <property type="entry name" value="INTS5_N"/>
    <property type="match status" value="1"/>
</dbReference>
<dbReference type="Proteomes" id="UP000678499">
    <property type="component" value="Unassembled WGS sequence"/>
</dbReference>
<dbReference type="Gene3D" id="1.20.120.1780">
    <property type="entry name" value="UbiA prenyltransferase"/>
    <property type="match status" value="2"/>
</dbReference>
<dbReference type="GO" id="GO:0008412">
    <property type="term" value="F:4-hydroxybenzoate polyprenyltransferase activity"/>
    <property type="evidence" value="ECO:0007669"/>
    <property type="project" value="UniProtKB-EC"/>
</dbReference>
<evidence type="ECO:0000256" key="4">
    <source>
        <dbReference type="ARBA" id="ARBA00022679"/>
    </source>
</evidence>
<organism evidence="16">
    <name type="scientific">Notodromas monacha</name>
    <dbReference type="NCBI Taxonomy" id="399045"/>
    <lineage>
        <taxon>Eukaryota</taxon>
        <taxon>Metazoa</taxon>
        <taxon>Ecdysozoa</taxon>
        <taxon>Arthropoda</taxon>
        <taxon>Crustacea</taxon>
        <taxon>Oligostraca</taxon>
        <taxon>Ostracoda</taxon>
        <taxon>Podocopa</taxon>
        <taxon>Podocopida</taxon>
        <taxon>Cypridocopina</taxon>
        <taxon>Cypridoidea</taxon>
        <taxon>Cyprididae</taxon>
        <taxon>Notodromas</taxon>
    </lineage>
</organism>
<feature type="domain" description="Integrator complex subunit 5 C-terminal" evidence="15">
    <location>
        <begin position="1217"/>
        <end position="1696"/>
    </location>
</feature>
<dbReference type="EMBL" id="CAJPEX010000578">
    <property type="protein sequence ID" value="CAG0916371.1"/>
    <property type="molecule type" value="Genomic_DNA"/>
</dbReference>
<dbReference type="HAMAP" id="MF_01635">
    <property type="entry name" value="UbiA"/>
    <property type="match status" value="2"/>
</dbReference>
<dbReference type="CDD" id="cd13959">
    <property type="entry name" value="PT_UbiA_COQ2"/>
    <property type="match status" value="2"/>
</dbReference>
<dbReference type="UniPathway" id="UPA00232"/>
<dbReference type="InterPro" id="IPR044878">
    <property type="entry name" value="UbiA_sf"/>
</dbReference>
<feature type="transmembrane region" description="Helical" evidence="13">
    <location>
        <begin position="187"/>
        <end position="205"/>
    </location>
</feature>
<dbReference type="FunFam" id="1.20.120.1780:FF:000001">
    <property type="entry name" value="4-hydroxybenzoate octaprenyltransferase"/>
    <property type="match status" value="2"/>
</dbReference>
<dbReference type="NCBIfam" id="TIGR01474">
    <property type="entry name" value="ubiA_proteo"/>
    <property type="match status" value="2"/>
</dbReference>
<reference evidence="16" key="1">
    <citation type="submission" date="2020-11" db="EMBL/GenBank/DDBJ databases">
        <authorList>
            <person name="Tran Van P."/>
        </authorList>
    </citation>
    <scope>NUCLEOTIDE SEQUENCE</scope>
</reference>
<dbReference type="InterPro" id="IPR039653">
    <property type="entry name" value="Prenyltransferase"/>
</dbReference>
<dbReference type="FunFam" id="1.10.357.140:FF:000003">
    <property type="entry name" value="4-hydroxybenzoate polyprenyltransferase, mitochondrial"/>
    <property type="match status" value="2"/>
</dbReference>
<dbReference type="Pfam" id="PF14838">
    <property type="entry name" value="INTS5_C"/>
    <property type="match status" value="1"/>
</dbReference>
<evidence type="ECO:0000259" key="15">
    <source>
        <dbReference type="Pfam" id="PF14838"/>
    </source>
</evidence>
<gene>
    <name evidence="16" type="ORF">NMOB1V02_LOCUS3991</name>
</gene>
<dbReference type="OrthoDB" id="18170at2759"/>
<evidence type="ECO:0000256" key="10">
    <source>
        <dbReference type="ARBA" id="ARBA00049890"/>
    </source>
</evidence>
<dbReference type="EMBL" id="OA882615">
    <property type="protein sequence ID" value="CAD7276219.1"/>
    <property type="molecule type" value="Genomic_DNA"/>
</dbReference>
<evidence type="ECO:0000256" key="3">
    <source>
        <dbReference type="ARBA" id="ARBA00005985"/>
    </source>
</evidence>
<proteinExistence type="inferred from homology"/>
<evidence type="ECO:0000256" key="9">
    <source>
        <dbReference type="ARBA" id="ARBA00023229"/>
    </source>
</evidence>
<dbReference type="GO" id="GO:0008299">
    <property type="term" value="P:isoprenoid biosynthetic process"/>
    <property type="evidence" value="ECO:0007669"/>
    <property type="project" value="UniProtKB-UniRule"/>
</dbReference>
<feature type="transmembrane region" description="Helical" evidence="13">
    <location>
        <begin position="160"/>
        <end position="181"/>
    </location>
</feature>
<comment type="catalytic activity">
    <reaction evidence="11">
        <text>all-trans-nonaprenyl diphosphate + 4-hydroxybenzoate = 4-hydroxy-3-(all-trans-nonaprenyl)benzoate + diphosphate</text>
        <dbReference type="Rhea" id="RHEA:17709"/>
        <dbReference type="ChEBI" id="CHEBI:17879"/>
        <dbReference type="ChEBI" id="CHEBI:33019"/>
        <dbReference type="ChEBI" id="CHEBI:58391"/>
        <dbReference type="ChEBI" id="CHEBI:84502"/>
        <dbReference type="EC" id="2.5.1.39"/>
    </reaction>
    <physiologicalReaction direction="left-to-right" evidence="11">
        <dbReference type="Rhea" id="RHEA:17710"/>
    </physiologicalReaction>
</comment>
<accession>A0A7R9BLU4</accession>
<dbReference type="EC" id="2.5.1.39" evidence="13"/>
<feature type="transmembrane region" description="Helical" evidence="13">
    <location>
        <begin position="285"/>
        <end position="315"/>
    </location>
</feature>
<dbReference type="InterPro" id="IPR029445">
    <property type="entry name" value="INTS5_N"/>
</dbReference>
<evidence type="ECO:0000256" key="1">
    <source>
        <dbReference type="ARBA" id="ARBA00001946"/>
    </source>
</evidence>
<evidence type="ECO:0000256" key="6">
    <source>
        <dbReference type="ARBA" id="ARBA00022692"/>
    </source>
</evidence>
<sequence length="1736" mass="193766">MPLVCSLGRCEFSRVLLKRSYVTTIYLTDVKRSYALRARPEQSSAVNNQTSQSDGKLKYEKKNFTYPEKIVNACPAFLRPYLKLMRLDRTTGLWVIYLPGTWGVCMAADAGCLPDSYHLALFGIGAILMRGAGCTVNDLWDHDIDKKVERTKDRPLPSELVTVPQAIALLALQLTAALGILLQLNPYSVVLGAAAVVPVCIYPAFKRITYYPQFFLGLTLNWGVLLGYSAIKGFCDWTICMPLYFAGVFWSVFYDTVYAYQDRKDDLSSGVKSLAIKLGDHPKSWLTATVTVMTACLFASGISASQSMTYFLFASATYGWLLRQIQTLDIDRPNLIFAATILHARISGTSVSGSLFWPDKMRRYRKSPSLEISHLCHKVVKSEGNLDSLSPTCTGRSSCLKARDIEENKSSGGFKANLAKLSLPERIVSVTPGWLKPHLEIVRLHKPAGTWLLYIPCTWSICLAADAGCLPSFYYLSLFGCGALIMRGAGCIINDIWDKDFDKAVERTRSRPLASESLTMHAAICNLVLQLSLGLIILLQLNWFCIMLGFASMGLVISYPLFKRFTYWPQLALGLTFNWGALMGWTAVKGYMDWSVCLPLYTAGICWTLYYDTVYAHQDKTDDSVVGIKSLALKLGDQSKQWFDYFGGGMISSLTLVGILADQSWPYFFSVFTAGGFIANQIPMMESFVTKLDEDFRLYLEVASSVDSQNLLRSLQGARVGINLFSKFPIARDAVLEHYSVIFLRILQKFVDLKGRDLDATDEDVKAAVAFIETLRINLKKSPTHWSSILTTWSLDLLGRLSRVLPPSSLGYGVTGQLQSYQEIIVTKALLDLADESFEANLSHGEASSEHSSVRTTESFRFDATCVKALVMSSEAYGEAFDWVVAHLGGKYPSEIIPKLLDCGLRVHATFFERNQPHSSADLDQTGLKIRSVVSIIDHLSLLHYGHIVEAVVNFAKVSAKDKSGPGIFFFPFILLLGDKSRVIRQVTSDCLLRCLDEILVGDLWNQSRLWFHRSSKPVNAEEMWDLFVRLLIRYGPGSSCFWTPPVLFEKFIKTCIVNKSSYSKETILGIRIAAFTFLDRLRNELIFRGNQDKGRGRSHASSSPDLLQPLFSDLGNHWSEMLPLLFVFSELNKAIDEEAALNMRNFAIDVLGGLTPHDCSSYASEAIQFLLKLDISPVICETIIRIIVRVQGPCPDAVLVTVTSLLKDLRSDTESDRKVQAIVLENLLQLIAWEKETPRVEISDEVIPLILRATFTRALTKNVTLLAALLWDSSCICRMLDLLCILPLKTEVKSWSPSALSYFVESIVEAFFRLLSWPEELNEKGMQKLTGINICNEILADLIPQCPERNPPKSGSTNPEEKSLQFDVSFMAVRFVIDRTFSHNFCQLIGGMVAQDVPIRKPLANNIKHSLLEENLRLHSGATDMVRIQSTLYRSSCLGHGNVRNEDRESVLPCDIGSNQQHVLDFLMTILEVNGQALLGGSTKAPHPTSWKYLADLLVEHLAPDVMFSDVPWPDEDAGRVTIEHDIEICRRISANPISWHLLLFIARNQAYTPLTAGENSVTCVPPICYCSAILRAISCVCLHHWSSTLEASGGDCPQQSLDTKRLILILSQSNLCPPPMSMFGEILDLLPPAQIRAFMSDWWAYLREMLNTPIALARTLSAYNDGLSPAPPSPAVQQCVQRLRLIFLANMDKLGPYYMRFFGLPGSPPLKGPDGYPDVDLFALPGSRKRKPAI</sequence>
<evidence type="ECO:0000256" key="13">
    <source>
        <dbReference type="HAMAP-Rule" id="MF_03189"/>
    </source>
</evidence>
<dbReference type="GO" id="GO:0005743">
    <property type="term" value="C:mitochondrial inner membrane"/>
    <property type="evidence" value="ECO:0007669"/>
    <property type="project" value="UniProtKB-SubCell"/>
</dbReference>
<dbReference type="PANTHER" id="PTHR11048:SF28">
    <property type="entry name" value="4-HYDROXYBENZOATE POLYPRENYLTRANSFERASE, MITOCHONDRIAL"/>
    <property type="match status" value="1"/>
</dbReference>
<keyword evidence="17" id="KW-1185">Reference proteome</keyword>
<name>A0A7R9BLU4_9CRUS</name>
<comment type="function">
    <text evidence="13">Catalyzes the prenylation of para-hydroxybenzoate (PHB) with an all-trans polyprenyl group. Mediates the second step in the final reaction sequence of coenzyme Q (CoQ) biosynthesis, which is the condensation of the polyisoprenoid side chain with PHB, generating the first membrane-bound Q intermediate.</text>
</comment>
<protein>
    <recommendedName>
        <fullName evidence="13">4-hydroxybenzoate polyprenyltransferase, mitochondrial</fullName>
        <shortName evidence="13">4-HB polyprenyltransferase</shortName>
        <ecNumber evidence="13">2.5.1.39</ecNumber>
    </recommendedName>
    <alternativeName>
        <fullName evidence="13">Para-hydroxybenzoate--polyprenyltransferase</fullName>
        <shortName evidence="13">PHB:PPT</shortName>
        <shortName evidence="13">PHB:polyprenyltransferase</shortName>
    </alternativeName>
</protein>
<feature type="transmembrane region" description="Helical" evidence="13">
    <location>
        <begin position="243"/>
        <end position="260"/>
    </location>
</feature>
<evidence type="ECO:0000259" key="14">
    <source>
        <dbReference type="Pfam" id="PF14837"/>
    </source>
</evidence>
<evidence type="ECO:0000256" key="12">
    <source>
        <dbReference type="ARBA" id="ARBA00051182"/>
    </source>
</evidence>
<evidence type="ECO:0000313" key="17">
    <source>
        <dbReference type="Proteomes" id="UP000678499"/>
    </source>
</evidence>
<evidence type="ECO:0000256" key="11">
    <source>
        <dbReference type="ARBA" id="ARBA00050454"/>
    </source>
</evidence>
<comment type="pathway">
    <text evidence="13">Cofactor biosynthesis; ubiquinone biosynthesis.</text>
</comment>
<feature type="transmembrane region" description="Helical" evidence="13">
    <location>
        <begin position="335"/>
        <end position="357"/>
    </location>
</feature>
<feature type="domain" description="Integrator complex subunit 5 N-terminal" evidence="14">
    <location>
        <begin position="708"/>
        <end position="906"/>
    </location>
</feature>
<comment type="similarity">
    <text evidence="3 13">Belongs to the UbiA prenyltransferase family.</text>
</comment>
<keyword evidence="9 13" id="KW-0414">Isoprene biosynthesis</keyword>
<feature type="transmembrane region" description="Helical" evidence="13">
    <location>
        <begin position="92"/>
        <end position="111"/>
    </location>
</feature>
<dbReference type="InterPro" id="IPR006370">
    <property type="entry name" value="HB_polyprenyltransferase-like"/>
</dbReference>
<evidence type="ECO:0000256" key="7">
    <source>
        <dbReference type="ARBA" id="ARBA00022989"/>
    </source>
</evidence>
<evidence type="ECO:0000313" key="16">
    <source>
        <dbReference type="EMBL" id="CAD7276219.1"/>
    </source>
</evidence>
<keyword evidence="5 13" id="KW-0831">Ubiquinone biosynthesis</keyword>
<keyword evidence="13" id="KW-0999">Mitochondrion inner membrane</keyword>
<keyword evidence="13" id="KW-0496">Mitochondrion</keyword>
<feature type="transmembrane region" description="Helical" evidence="13">
    <location>
        <begin position="642"/>
        <end position="661"/>
    </location>
</feature>
<evidence type="ECO:0000256" key="2">
    <source>
        <dbReference type="ARBA" id="ARBA00004141"/>
    </source>
</evidence>
<evidence type="ECO:0000256" key="5">
    <source>
        <dbReference type="ARBA" id="ARBA00022688"/>
    </source>
</evidence>
<dbReference type="PANTHER" id="PTHR11048">
    <property type="entry name" value="PRENYLTRANSFERASES"/>
    <property type="match status" value="1"/>
</dbReference>
<dbReference type="Gene3D" id="1.10.357.140">
    <property type="entry name" value="UbiA prenyltransferase"/>
    <property type="match status" value="2"/>
</dbReference>